<keyword evidence="2" id="KW-1185">Reference proteome</keyword>
<proteinExistence type="predicted"/>
<dbReference type="Pfam" id="PF00188">
    <property type="entry name" value="CAP"/>
    <property type="match status" value="1"/>
</dbReference>
<evidence type="ECO:0000313" key="2">
    <source>
        <dbReference type="Proteomes" id="UP000046392"/>
    </source>
</evidence>
<dbReference type="InterPro" id="IPR014044">
    <property type="entry name" value="CAP_dom"/>
</dbReference>
<name>A0A0N5BS52_STREA</name>
<dbReference type="SUPFAM" id="SSF55797">
    <property type="entry name" value="PR-1-like"/>
    <property type="match status" value="1"/>
</dbReference>
<dbReference type="WBParaSite" id="SPAL_0000869800.1">
    <property type="protein sequence ID" value="SPAL_0000869800.1"/>
    <property type="gene ID" value="SPAL_0000869800"/>
</dbReference>
<protein>
    <submittedName>
        <fullName evidence="3">SCP domain-containing protein</fullName>
    </submittedName>
</protein>
<feature type="domain" description="SCP" evidence="1">
    <location>
        <begin position="98"/>
        <end position="206"/>
    </location>
</feature>
<dbReference type="Gene3D" id="3.40.33.10">
    <property type="entry name" value="CAP"/>
    <property type="match status" value="1"/>
</dbReference>
<dbReference type="InterPro" id="IPR035940">
    <property type="entry name" value="CAP_sf"/>
</dbReference>
<sequence length="245" mass="28896">MVYECNNFFFNRHEDVINYYNRLTSNQIKHKYVRPNGAQSCRSIKFKRPLLKIAEYSYPNLLKSNPFSEHIWSRIWTHCDYSCFAFNNFKHLKTGFINEINEYRLLHGAQPLVKSSYLQHLAGFQAKRDAFPVPILLKSDHSVGYISVTYGLKNANLIVKKIYDKFMSSYNWHAKNHKNRDAKYSQIIWNNTKEVDIGIYVAGSNIHVAFLFLPKGGFKDFKNNVFPISQKYLYTHNLYAINRKE</sequence>
<reference evidence="3" key="1">
    <citation type="submission" date="2017-02" db="UniProtKB">
        <authorList>
            <consortium name="WormBaseParasite"/>
        </authorList>
    </citation>
    <scope>IDENTIFICATION</scope>
</reference>
<accession>A0A0N5BS52</accession>
<evidence type="ECO:0000313" key="3">
    <source>
        <dbReference type="WBParaSite" id="SPAL_0000869800.1"/>
    </source>
</evidence>
<dbReference type="Proteomes" id="UP000046392">
    <property type="component" value="Unplaced"/>
</dbReference>
<organism evidence="2 3">
    <name type="scientific">Strongyloides papillosus</name>
    <name type="common">Intestinal threadworm</name>
    <dbReference type="NCBI Taxonomy" id="174720"/>
    <lineage>
        <taxon>Eukaryota</taxon>
        <taxon>Metazoa</taxon>
        <taxon>Ecdysozoa</taxon>
        <taxon>Nematoda</taxon>
        <taxon>Chromadorea</taxon>
        <taxon>Rhabditida</taxon>
        <taxon>Tylenchina</taxon>
        <taxon>Panagrolaimomorpha</taxon>
        <taxon>Strongyloidoidea</taxon>
        <taxon>Strongyloididae</taxon>
        <taxon>Strongyloides</taxon>
    </lineage>
</organism>
<evidence type="ECO:0000259" key="1">
    <source>
        <dbReference type="Pfam" id="PF00188"/>
    </source>
</evidence>
<dbReference type="AlphaFoldDB" id="A0A0N5BS52"/>